<feature type="non-terminal residue" evidence="2">
    <location>
        <position position="151"/>
    </location>
</feature>
<gene>
    <name evidence="2" type="ORF">S01H1_19670</name>
</gene>
<evidence type="ECO:0000313" key="2">
    <source>
        <dbReference type="EMBL" id="GAF95953.1"/>
    </source>
</evidence>
<dbReference type="EMBL" id="BARS01010654">
    <property type="protein sequence ID" value="GAF95953.1"/>
    <property type="molecule type" value="Genomic_DNA"/>
</dbReference>
<dbReference type="AlphaFoldDB" id="X0TQZ2"/>
<keyword evidence="1" id="KW-0472">Membrane</keyword>
<protein>
    <submittedName>
        <fullName evidence="2">Uncharacterized protein</fullName>
    </submittedName>
</protein>
<name>X0TQZ2_9ZZZZ</name>
<proteinExistence type="predicted"/>
<comment type="caution">
    <text evidence="2">The sequence shown here is derived from an EMBL/GenBank/DDBJ whole genome shotgun (WGS) entry which is preliminary data.</text>
</comment>
<feature type="transmembrane region" description="Helical" evidence="1">
    <location>
        <begin position="12"/>
        <end position="33"/>
    </location>
</feature>
<reference evidence="2" key="1">
    <citation type="journal article" date="2014" name="Front. Microbiol.">
        <title>High frequency of phylogenetically diverse reductive dehalogenase-homologous genes in deep subseafloor sedimentary metagenomes.</title>
        <authorList>
            <person name="Kawai M."/>
            <person name="Futagami T."/>
            <person name="Toyoda A."/>
            <person name="Takaki Y."/>
            <person name="Nishi S."/>
            <person name="Hori S."/>
            <person name="Arai W."/>
            <person name="Tsubouchi T."/>
            <person name="Morono Y."/>
            <person name="Uchiyama I."/>
            <person name="Ito T."/>
            <person name="Fujiyama A."/>
            <person name="Inagaki F."/>
            <person name="Takami H."/>
        </authorList>
    </citation>
    <scope>NUCLEOTIDE SEQUENCE</scope>
    <source>
        <strain evidence="2">Expedition CK06-06</strain>
    </source>
</reference>
<evidence type="ECO:0000256" key="1">
    <source>
        <dbReference type="SAM" id="Phobius"/>
    </source>
</evidence>
<sequence>MEWKMLNKPGKTALLKTIIIILALIIIVNATLLSEDKDYTYDCYSSGSTNCPHTSYPDTDGIELTDGLYGLGETGVNWVGFSGNPDLFVNVTINFSESKTVNAVNTTYLNATGSILQPISVTYFCGDESYNFVSLGSGVEVGISDKITMFP</sequence>
<keyword evidence="1" id="KW-1133">Transmembrane helix</keyword>
<keyword evidence="1" id="KW-0812">Transmembrane</keyword>
<accession>X0TQZ2</accession>
<organism evidence="2">
    <name type="scientific">marine sediment metagenome</name>
    <dbReference type="NCBI Taxonomy" id="412755"/>
    <lineage>
        <taxon>unclassified sequences</taxon>
        <taxon>metagenomes</taxon>
        <taxon>ecological metagenomes</taxon>
    </lineage>
</organism>